<sequence>MERLLSFGHELYDISNKPNKRTLRERTRRWLGASIDGAPPDTAVPHRTAHGRTRTPPGAPTPPACACACPCPPPVCRLHRNAARGVVVPSRSSCRSQRQGCLCLCFSWPLPAPRGRAPEPEPRVKSRVASAPPPPPETPSGWNQNEGDRRRKLRGTPPRRMHWRPFRRGAAGARRRLV</sequence>
<feature type="compositionally biased region" description="Basic residues" evidence="1">
    <location>
        <begin position="150"/>
        <end position="178"/>
    </location>
</feature>
<reference evidence="2" key="1">
    <citation type="journal article" date="2009" name="PLoS Genet.">
        <title>Sequencing, mapping, and analysis of 27,455 maize full-length cDNAs.</title>
        <authorList>
            <person name="Soderlund C."/>
            <person name="Descour A."/>
            <person name="Kudrna D."/>
            <person name="Bomhoff M."/>
            <person name="Boyd L."/>
            <person name="Currie J."/>
            <person name="Angelova A."/>
            <person name="Collura K."/>
            <person name="Wissotski M."/>
            <person name="Ashley E."/>
            <person name="Morrow D."/>
            <person name="Fernandes J."/>
            <person name="Walbot V."/>
            <person name="Yu Y."/>
        </authorList>
    </citation>
    <scope>NUCLEOTIDE SEQUENCE</scope>
    <source>
        <strain evidence="2">B73</strain>
    </source>
</reference>
<dbReference type="AlphaFoldDB" id="B8A223"/>
<reference evidence="2" key="2">
    <citation type="submission" date="2012-06" db="EMBL/GenBank/DDBJ databases">
        <authorList>
            <person name="Yu Y."/>
            <person name="Currie J."/>
            <person name="Lomeli R."/>
            <person name="Angelova A."/>
            <person name="Collura K."/>
            <person name="Wissotski M."/>
            <person name="Campos D."/>
            <person name="Kudrna D."/>
            <person name="Golser W."/>
            <person name="Ashely E."/>
            <person name="Descour A."/>
            <person name="Fernandes J."/>
            <person name="Soderlund C."/>
            <person name="Walbot V."/>
        </authorList>
    </citation>
    <scope>NUCLEOTIDE SEQUENCE</scope>
    <source>
        <strain evidence="2">B73</strain>
    </source>
</reference>
<feature type="region of interest" description="Disordered" evidence="1">
    <location>
        <begin position="33"/>
        <end position="59"/>
    </location>
</feature>
<proteinExistence type="evidence at transcript level"/>
<dbReference type="EMBL" id="BT055615">
    <property type="protein sequence ID" value="ACL54222.1"/>
    <property type="molecule type" value="mRNA"/>
</dbReference>
<name>B8A223_MAIZE</name>
<protein>
    <submittedName>
        <fullName evidence="2">Uncharacterized protein</fullName>
    </submittedName>
</protein>
<accession>B8A223</accession>
<evidence type="ECO:0000256" key="1">
    <source>
        <dbReference type="SAM" id="MobiDB-lite"/>
    </source>
</evidence>
<organism evidence="2">
    <name type="scientific">Zea mays</name>
    <name type="common">Maize</name>
    <dbReference type="NCBI Taxonomy" id="4577"/>
    <lineage>
        <taxon>Eukaryota</taxon>
        <taxon>Viridiplantae</taxon>
        <taxon>Streptophyta</taxon>
        <taxon>Embryophyta</taxon>
        <taxon>Tracheophyta</taxon>
        <taxon>Spermatophyta</taxon>
        <taxon>Magnoliopsida</taxon>
        <taxon>Liliopsida</taxon>
        <taxon>Poales</taxon>
        <taxon>Poaceae</taxon>
        <taxon>PACMAD clade</taxon>
        <taxon>Panicoideae</taxon>
        <taxon>Andropogonodae</taxon>
        <taxon>Andropogoneae</taxon>
        <taxon>Tripsacinae</taxon>
        <taxon>Zea</taxon>
    </lineage>
</organism>
<feature type="region of interest" description="Disordered" evidence="1">
    <location>
        <begin position="114"/>
        <end position="178"/>
    </location>
</feature>
<evidence type="ECO:0000313" key="2">
    <source>
        <dbReference type="EMBL" id="ACL54222.1"/>
    </source>
</evidence>